<dbReference type="AlphaFoldDB" id="A0A9P6MK16"/>
<proteinExistence type="predicted"/>
<protein>
    <recommendedName>
        <fullName evidence="2">FAR1 domain-containing protein</fullName>
    </recommendedName>
</protein>
<name>A0A9P6MK16_9FUNG</name>
<organism evidence="3 4">
    <name type="scientific">Modicella reniformis</name>
    <dbReference type="NCBI Taxonomy" id="1440133"/>
    <lineage>
        <taxon>Eukaryota</taxon>
        <taxon>Fungi</taxon>
        <taxon>Fungi incertae sedis</taxon>
        <taxon>Mucoromycota</taxon>
        <taxon>Mortierellomycotina</taxon>
        <taxon>Mortierellomycetes</taxon>
        <taxon>Mortierellales</taxon>
        <taxon>Mortierellaceae</taxon>
        <taxon>Modicella</taxon>
    </lineage>
</organism>
<dbReference type="OrthoDB" id="5573160at2759"/>
<dbReference type="Proteomes" id="UP000749646">
    <property type="component" value="Unassembled WGS sequence"/>
</dbReference>
<comment type="caution">
    <text evidence="3">The sequence shown here is derived from an EMBL/GenBank/DDBJ whole genome shotgun (WGS) entry which is preliminary data.</text>
</comment>
<feature type="region of interest" description="Disordered" evidence="1">
    <location>
        <begin position="221"/>
        <end position="262"/>
    </location>
</feature>
<gene>
    <name evidence="3" type="ORF">BGZ65_000848</name>
</gene>
<feature type="domain" description="FAR1" evidence="2">
    <location>
        <begin position="26"/>
        <end position="105"/>
    </location>
</feature>
<sequence length="467" mass="51589">MDDFYERLLRMSFEQSGDAIAKCRELAREHGFTVKQETSSNKNVYLYCSREGMPDSVKNNKEVKRKRSSMRCDCKWRITLFQQDDLWVFRKAVNPASMVHNHPLISPDAIRQPWPSAVFDRIAFYAKQRNLSTSDTRDRIKEDFPDLIWDERRFYNRLTEERKQIKQRDSENRVFSTMEMAARVASLSSSDANLSCRVMSVLENVLMEICDQLRIDPAGAGSRVMATPPTSAGGGGSGGASSSMSMTSPTSPGFCPSSSPPQSSSDYVVTYPGCVISVKSTTNQKGRPSSISSPVVDSSYGLGLGTSLMNDRKRSLSEDCFTRSGIPGGPSTTTASFGSAMSAQMMGHLDMSAATTGTIPPLASSLPSLDPTVIPVEVIIPIRAPVTLINNSNNIIKVNPTNRSNIINNRTRSSTMVTTTCPQEWLQPFAIHRSRNQPRSLIIINIHPTTIIISNNNNNNNITSKQH</sequence>
<evidence type="ECO:0000259" key="2">
    <source>
        <dbReference type="Pfam" id="PF03101"/>
    </source>
</evidence>
<dbReference type="EMBL" id="JAAAHW010000288">
    <property type="protein sequence ID" value="KAG0004151.1"/>
    <property type="molecule type" value="Genomic_DNA"/>
</dbReference>
<keyword evidence="4" id="KW-1185">Reference proteome</keyword>
<dbReference type="PANTHER" id="PTHR47718">
    <property type="entry name" value="OS01G0519700 PROTEIN"/>
    <property type="match status" value="1"/>
</dbReference>
<accession>A0A9P6MK16</accession>
<evidence type="ECO:0000313" key="3">
    <source>
        <dbReference type="EMBL" id="KAG0004151.1"/>
    </source>
</evidence>
<evidence type="ECO:0000313" key="4">
    <source>
        <dbReference type="Proteomes" id="UP000749646"/>
    </source>
</evidence>
<evidence type="ECO:0000256" key="1">
    <source>
        <dbReference type="SAM" id="MobiDB-lite"/>
    </source>
</evidence>
<dbReference type="InterPro" id="IPR004330">
    <property type="entry name" value="FAR1_DNA_bnd_dom"/>
</dbReference>
<feature type="compositionally biased region" description="Low complexity" evidence="1">
    <location>
        <begin position="240"/>
        <end position="262"/>
    </location>
</feature>
<dbReference type="Pfam" id="PF03101">
    <property type="entry name" value="FAR1"/>
    <property type="match status" value="1"/>
</dbReference>
<reference evidence="3" key="1">
    <citation type="journal article" date="2020" name="Fungal Divers.">
        <title>Resolving the Mortierellaceae phylogeny through synthesis of multi-gene phylogenetics and phylogenomics.</title>
        <authorList>
            <person name="Vandepol N."/>
            <person name="Liber J."/>
            <person name="Desiro A."/>
            <person name="Na H."/>
            <person name="Kennedy M."/>
            <person name="Barry K."/>
            <person name="Grigoriev I.V."/>
            <person name="Miller A.N."/>
            <person name="O'Donnell K."/>
            <person name="Stajich J.E."/>
            <person name="Bonito G."/>
        </authorList>
    </citation>
    <scope>NUCLEOTIDE SEQUENCE</scope>
    <source>
        <strain evidence="3">MES-2147</strain>
    </source>
</reference>